<dbReference type="Pfam" id="PF12802">
    <property type="entry name" value="MarR_2"/>
    <property type="match status" value="1"/>
</dbReference>
<reference evidence="2" key="1">
    <citation type="submission" date="2021-01" db="EMBL/GenBank/DDBJ databases">
        <title>Whole genome shotgun sequence of Actinoplanes tereljensis NBRC 105297.</title>
        <authorList>
            <person name="Komaki H."/>
            <person name="Tamura T."/>
        </authorList>
    </citation>
    <scope>NUCLEOTIDE SEQUENCE</scope>
    <source>
        <strain evidence="2">NBRC 105297</strain>
    </source>
</reference>
<protein>
    <submittedName>
        <fullName evidence="2">Transcriptional regulator</fullName>
    </submittedName>
</protein>
<proteinExistence type="predicted"/>
<dbReference type="Gene3D" id="1.10.10.10">
    <property type="entry name" value="Winged helix-like DNA-binding domain superfamily/Winged helix DNA-binding domain"/>
    <property type="match status" value="1"/>
</dbReference>
<dbReference type="SMART" id="SM00347">
    <property type="entry name" value="HTH_MARR"/>
    <property type="match status" value="1"/>
</dbReference>
<name>A0A919NH55_9ACTN</name>
<dbReference type="GO" id="GO:0006950">
    <property type="term" value="P:response to stress"/>
    <property type="evidence" value="ECO:0007669"/>
    <property type="project" value="TreeGrafter"/>
</dbReference>
<dbReference type="InterPro" id="IPR036390">
    <property type="entry name" value="WH_DNA-bd_sf"/>
</dbReference>
<dbReference type="PANTHER" id="PTHR33164:SF107">
    <property type="entry name" value="TRANSCRIPTIONAL REGULATORY PROTEIN"/>
    <property type="match status" value="1"/>
</dbReference>
<dbReference type="PRINTS" id="PR00598">
    <property type="entry name" value="HTHMARR"/>
</dbReference>
<accession>A0A919NH55</accession>
<dbReference type="EMBL" id="BOMY01000002">
    <property type="protein sequence ID" value="GIF17906.1"/>
    <property type="molecule type" value="Genomic_DNA"/>
</dbReference>
<dbReference type="Proteomes" id="UP000623608">
    <property type="component" value="Unassembled WGS sequence"/>
</dbReference>
<evidence type="ECO:0000259" key="1">
    <source>
        <dbReference type="PROSITE" id="PS50995"/>
    </source>
</evidence>
<dbReference type="InterPro" id="IPR036388">
    <property type="entry name" value="WH-like_DNA-bd_sf"/>
</dbReference>
<evidence type="ECO:0000313" key="3">
    <source>
        <dbReference type="Proteomes" id="UP000623608"/>
    </source>
</evidence>
<comment type="caution">
    <text evidence="2">The sequence shown here is derived from an EMBL/GenBank/DDBJ whole genome shotgun (WGS) entry which is preliminary data.</text>
</comment>
<keyword evidence="3" id="KW-1185">Reference proteome</keyword>
<sequence length="151" mass="16254">MTQDQGFGDMLVWLSLVIQRRYAQICVDHDLTPAQAQLLCMVKNEPLRMADLAGKMGVAKNALSQLVDRTERRGLVQRETPGHDRRVITLGVTPAGKKIADALYADVATRLPDIADGLSPDDQDQLRRLATTITAGQVPGMAGGGCSPNAC</sequence>
<gene>
    <name evidence="2" type="ORF">Ate02nite_06360</name>
</gene>
<dbReference type="AlphaFoldDB" id="A0A919NH55"/>
<dbReference type="SUPFAM" id="SSF46785">
    <property type="entry name" value="Winged helix' DNA-binding domain"/>
    <property type="match status" value="1"/>
</dbReference>
<dbReference type="InterPro" id="IPR039422">
    <property type="entry name" value="MarR/SlyA-like"/>
</dbReference>
<dbReference type="GO" id="GO:0003700">
    <property type="term" value="F:DNA-binding transcription factor activity"/>
    <property type="evidence" value="ECO:0007669"/>
    <property type="project" value="InterPro"/>
</dbReference>
<dbReference type="PANTHER" id="PTHR33164">
    <property type="entry name" value="TRANSCRIPTIONAL REGULATOR, MARR FAMILY"/>
    <property type="match status" value="1"/>
</dbReference>
<dbReference type="InterPro" id="IPR000835">
    <property type="entry name" value="HTH_MarR-typ"/>
</dbReference>
<evidence type="ECO:0000313" key="2">
    <source>
        <dbReference type="EMBL" id="GIF17906.1"/>
    </source>
</evidence>
<organism evidence="2 3">
    <name type="scientific">Paractinoplanes tereljensis</name>
    <dbReference type="NCBI Taxonomy" id="571912"/>
    <lineage>
        <taxon>Bacteria</taxon>
        <taxon>Bacillati</taxon>
        <taxon>Actinomycetota</taxon>
        <taxon>Actinomycetes</taxon>
        <taxon>Micromonosporales</taxon>
        <taxon>Micromonosporaceae</taxon>
        <taxon>Paractinoplanes</taxon>
    </lineage>
</organism>
<feature type="domain" description="HTH marR-type" evidence="1">
    <location>
        <begin position="1"/>
        <end position="135"/>
    </location>
</feature>
<dbReference type="PROSITE" id="PS50995">
    <property type="entry name" value="HTH_MARR_2"/>
    <property type="match status" value="1"/>
</dbReference>
<dbReference type="RefSeq" id="WP_239147077.1">
    <property type="nucleotide sequence ID" value="NZ_BOMY01000002.1"/>
</dbReference>